<evidence type="ECO:0000256" key="2">
    <source>
        <dbReference type="ARBA" id="ARBA00022490"/>
    </source>
</evidence>
<evidence type="ECO:0000256" key="5">
    <source>
        <dbReference type="ARBA" id="ARBA00022771"/>
    </source>
</evidence>
<gene>
    <name evidence="14" type="ORF">AAFF_G00381150</name>
</gene>
<dbReference type="GO" id="GO:0005634">
    <property type="term" value="C:nucleus"/>
    <property type="evidence" value="ECO:0007669"/>
    <property type="project" value="UniProtKB-SubCell"/>
</dbReference>
<dbReference type="GO" id="GO:0035925">
    <property type="term" value="F:mRNA 3'-UTR AU-rich region binding"/>
    <property type="evidence" value="ECO:0007669"/>
    <property type="project" value="UniProtKB-UniRule"/>
</dbReference>
<feature type="zinc finger region" description="C3H1-type" evidence="10">
    <location>
        <begin position="166"/>
        <end position="194"/>
    </location>
</feature>
<dbReference type="EMBL" id="JAINUG010000007">
    <property type="protein sequence ID" value="KAJ8416093.1"/>
    <property type="molecule type" value="Genomic_DNA"/>
</dbReference>
<feature type="region of interest" description="Disordered" evidence="12">
    <location>
        <begin position="100"/>
        <end position="122"/>
    </location>
</feature>
<sequence length="404" mass="44579">MSAIMLSDLYDIDTLYKQEKGFNINAILDKKAVGAPLITSSTTNSCSYTPGFFRSNSTSNVDSVINSNKYTVGPYSNLVESSTCSATTAIMNKENKFRDRAYSESGERSQQLRELLQQKPGSQINSTRYKTELCRPFEENGTCKYGEKCQFAHGYHELRNLSRHPKYKTERCRTFHTTGYCPYGPRCHFIHNADERRPVPSNVNMQGEAKLAGELCGFGQRESKQHVAFNRNDRPKLLHSLSFSGFSSDSKLESAFIEGHTSRTPPPPYTHNCSSNLYEDTLSPLQSSCVNSAFSLPGEDLKALLAPLAIHAQNGYANQSGCGFYGNLQASVCPASPQYRISLRRLSESPVFDSPPSPPNTPSDRESCVSGSRSSSESLSGSESPSLDAGKRLPIFSRLSISDD</sequence>
<evidence type="ECO:0000256" key="8">
    <source>
        <dbReference type="ARBA" id="ARBA00023242"/>
    </source>
</evidence>
<comment type="caution">
    <text evidence="14">The sequence shown here is derived from an EMBL/GenBank/DDBJ whole genome shotgun (WGS) entry which is preliminary data.</text>
</comment>
<evidence type="ECO:0000259" key="13">
    <source>
        <dbReference type="PROSITE" id="PS50103"/>
    </source>
</evidence>
<dbReference type="InterPro" id="IPR007635">
    <property type="entry name" value="Tis11B_N"/>
</dbReference>
<dbReference type="Pfam" id="PF00642">
    <property type="entry name" value="zf-CCCH"/>
    <property type="match status" value="2"/>
</dbReference>
<dbReference type="Gene3D" id="4.10.1000.10">
    <property type="entry name" value="Zinc finger, CCCH-type"/>
    <property type="match status" value="2"/>
</dbReference>
<dbReference type="FunFam" id="4.10.1000.10:FF:000001">
    <property type="entry name" value="zinc finger CCCH domain-containing protein 15-like"/>
    <property type="match status" value="1"/>
</dbReference>
<evidence type="ECO:0000256" key="11">
    <source>
        <dbReference type="RuleBase" id="RU369014"/>
    </source>
</evidence>
<keyword evidence="8 11" id="KW-0539">Nucleus</keyword>
<keyword evidence="3 10" id="KW-0479">Metal-binding</keyword>
<keyword evidence="1" id="KW-0217">Developmental protein</keyword>
<dbReference type="GO" id="GO:0005737">
    <property type="term" value="C:cytoplasm"/>
    <property type="evidence" value="ECO:0007669"/>
    <property type="project" value="UniProtKB-SubCell"/>
</dbReference>
<name>A0AAD7T8F5_9TELE</name>
<dbReference type="Pfam" id="PF04553">
    <property type="entry name" value="Tis11B_N"/>
    <property type="match status" value="1"/>
</dbReference>
<comment type="subunit">
    <text evidence="11">Associates with the cytoplasmic CCR4-NOT deadenylase complex to trigger ARE-containing mRNA deadenylation and decay processes.</text>
</comment>
<feature type="zinc finger region" description="C3H1-type" evidence="10">
    <location>
        <begin position="128"/>
        <end position="156"/>
    </location>
</feature>
<dbReference type="AlphaFoldDB" id="A0AAD7T8F5"/>
<evidence type="ECO:0000256" key="4">
    <source>
        <dbReference type="ARBA" id="ARBA00022737"/>
    </source>
</evidence>
<evidence type="ECO:0000256" key="7">
    <source>
        <dbReference type="ARBA" id="ARBA00022884"/>
    </source>
</evidence>
<keyword evidence="7" id="KW-0694">RNA-binding</keyword>
<evidence type="ECO:0000256" key="10">
    <source>
        <dbReference type="PROSITE-ProRule" id="PRU00723"/>
    </source>
</evidence>
<dbReference type="FunFam" id="4.10.1000.10:FF:000002">
    <property type="entry name" value="Zinc finger protein 36, C3H1 type-like 1"/>
    <property type="match status" value="1"/>
</dbReference>
<feature type="region of interest" description="Disordered" evidence="12">
    <location>
        <begin position="348"/>
        <end position="390"/>
    </location>
</feature>
<dbReference type="Proteomes" id="UP001221898">
    <property type="component" value="Unassembled WGS sequence"/>
</dbReference>
<reference evidence="14" key="1">
    <citation type="journal article" date="2023" name="Science">
        <title>Genome structures resolve the early diversification of teleost fishes.</title>
        <authorList>
            <person name="Parey E."/>
            <person name="Louis A."/>
            <person name="Montfort J."/>
            <person name="Bouchez O."/>
            <person name="Roques C."/>
            <person name="Iampietro C."/>
            <person name="Lluch J."/>
            <person name="Castinel A."/>
            <person name="Donnadieu C."/>
            <person name="Desvignes T."/>
            <person name="Floi Bucao C."/>
            <person name="Jouanno E."/>
            <person name="Wen M."/>
            <person name="Mejri S."/>
            <person name="Dirks R."/>
            <person name="Jansen H."/>
            <person name="Henkel C."/>
            <person name="Chen W.J."/>
            <person name="Zahm M."/>
            <person name="Cabau C."/>
            <person name="Klopp C."/>
            <person name="Thompson A.W."/>
            <person name="Robinson-Rechavi M."/>
            <person name="Braasch I."/>
            <person name="Lecointre G."/>
            <person name="Bobe J."/>
            <person name="Postlethwait J.H."/>
            <person name="Berthelot C."/>
            <person name="Roest Crollius H."/>
            <person name="Guiguen Y."/>
        </authorList>
    </citation>
    <scope>NUCLEOTIDE SEQUENCE</scope>
    <source>
        <strain evidence="14">NC1722</strain>
    </source>
</reference>
<dbReference type="GO" id="GO:1990904">
    <property type="term" value="C:ribonucleoprotein complex"/>
    <property type="evidence" value="ECO:0007669"/>
    <property type="project" value="UniProtKB-KW"/>
</dbReference>
<evidence type="ECO:0000313" key="14">
    <source>
        <dbReference type="EMBL" id="KAJ8416093.1"/>
    </source>
</evidence>
<evidence type="ECO:0000256" key="6">
    <source>
        <dbReference type="ARBA" id="ARBA00022833"/>
    </source>
</evidence>
<protein>
    <recommendedName>
        <fullName evidence="11">mRNA decay activator protein ZFP36</fullName>
    </recommendedName>
    <alternativeName>
        <fullName evidence="11">Zinc finger protein 36</fullName>
    </alternativeName>
</protein>
<feature type="compositionally biased region" description="Low complexity" evidence="12">
    <location>
        <begin position="368"/>
        <end position="388"/>
    </location>
</feature>
<dbReference type="SMART" id="SM00356">
    <property type="entry name" value="ZnF_C3H1"/>
    <property type="match status" value="2"/>
</dbReference>
<comment type="function">
    <text evidence="11">Zinc-finger RNA-binding protein that destabilizes several cytoplasmic AU-rich element (ARE)-containing mRNA transcripts by promoting their poly(A) tail removal or deadenylation, and hence provide a mechanism for attenuating protein synthesis. Acts as a 3'-untranslated region (UTR) ARE mRNA-binding adapter protein to communicate signaling events to the mRNA decay machinery. Functions by recruiting the CCR4-NOT deadenylase complex and probably other components of the cytoplasmic RNA decay machinery to the bound ARE-containing mRNAs, and hence promotes ARE-mediated mRNA deadenylation and decay processes. Binds to 3'-UTR ARE of numerous mRNAs.</text>
</comment>
<accession>A0AAD7T8F5</accession>
<dbReference type="GO" id="GO:0061158">
    <property type="term" value="P:3'-UTR-mediated mRNA destabilization"/>
    <property type="evidence" value="ECO:0007669"/>
    <property type="project" value="UniProtKB-UniRule"/>
</dbReference>
<dbReference type="GO" id="GO:0008270">
    <property type="term" value="F:zinc ion binding"/>
    <property type="evidence" value="ECO:0007669"/>
    <property type="project" value="UniProtKB-KW"/>
</dbReference>
<keyword evidence="5 10" id="KW-0863">Zinc-finger</keyword>
<evidence type="ECO:0000313" key="15">
    <source>
        <dbReference type="Proteomes" id="UP001221898"/>
    </source>
</evidence>
<dbReference type="PANTHER" id="PTHR12547:SF174">
    <property type="entry name" value="MRNA DECAY ACTIVATOR PROTEIN ZFP36L2"/>
    <property type="match status" value="1"/>
</dbReference>
<evidence type="ECO:0000256" key="9">
    <source>
        <dbReference type="ARBA" id="ARBA00023274"/>
    </source>
</evidence>
<feature type="domain" description="C3H1-type" evidence="13">
    <location>
        <begin position="166"/>
        <end position="194"/>
    </location>
</feature>
<feature type="domain" description="C3H1-type" evidence="13">
    <location>
        <begin position="128"/>
        <end position="156"/>
    </location>
</feature>
<dbReference type="InterPro" id="IPR045877">
    <property type="entry name" value="ZFP36-like"/>
</dbReference>
<proteinExistence type="predicted"/>
<organism evidence="14 15">
    <name type="scientific">Aldrovandia affinis</name>
    <dbReference type="NCBI Taxonomy" id="143900"/>
    <lineage>
        <taxon>Eukaryota</taxon>
        <taxon>Metazoa</taxon>
        <taxon>Chordata</taxon>
        <taxon>Craniata</taxon>
        <taxon>Vertebrata</taxon>
        <taxon>Euteleostomi</taxon>
        <taxon>Actinopterygii</taxon>
        <taxon>Neopterygii</taxon>
        <taxon>Teleostei</taxon>
        <taxon>Notacanthiformes</taxon>
        <taxon>Halosauridae</taxon>
        <taxon>Aldrovandia</taxon>
    </lineage>
</organism>
<dbReference type="InterPro" id="IPR036855">
    <property type="entry name" value="Znf_CCCH_sf"/>
</dbReference>
<feature type="compositionally biased region" description="Basic and acidic residues" evidence="12">
    <location>
        <begin position="100"/>
        <end position="111"/>
    </location>
</feature>
<dbReference type="GO" id="GO:1900153">
    <property type="term" value="P:positive regulation of nuclear-transcribed mRNA catabolic process, deadenylation-dependent decay"/>
    <property type="evidence" value="ECO:0007669"/>
    <property type="project" value="UniProtKB-UniRule"/>
</dbReference>
<evidence type="ECO:0000256" key="12">
    <source>
        <dbReference type="SAM" id="MobiDB-lite"/>
    </source>
</evidence>
<keyword evidence="4 11" id="KW-0677">Repeat</keyword>
<keyword evidence="15" id="KW-1185">Reference proteome</keyword>
<keyword evidence="6 10" id="KW-0862">Zinc</keyword>
<dbReference type="SUPFAM" id="SSF90229">
    <property type="entry name" value="CCCH zinc finger"/>
    <property type="match status" value="2"/>
</dbReference>
<evidence type="ECO:0000256" key="3">
    <source>
        <dbReference type="ARBA" id="ARBA00022723"/>
    </source>
</evidence>
<dbReference type="PROSITE" id="PS50103">
    <property type="entry name" value="ZF_C3H1"/>
    <property type="match status" value="2"/>
</dbReference>
<evidence type="ECO:0000256" key="1">
    <source>
        <dbReference type="ARBA" id="ARBA00022473"/>
    </source>
</evidence>
<keyword evidence="2 11" id="KW-0963">Cytoplasm</keyword>
<dbReference type="PANTHER" id="PTHR12547">
    <property type="entry name" value="CCCH ZINC FINGER/TIS11-RELATED"/>
    <property type="match status" value="1"/>
</dbReference>
<dbReference type="InterPro" id="IPR000571">
    <property type="entry name" value="Znf_CCCH"/>
</dbReference>
<keyword evidence="9 11" id="KW-0687">Ribonucleoprotein</keyword>
<comment type="subcellular location">
    <subcellularLocation>
        <location evidence="11">Nucleus</location>
    </subcellularLocation>
    <subcellularLocation>
        <location evidence="11">Cytoplasm</location>
    </subcellularLocation>
</comment>